<dbReference type="InterPro" id="IPR005612">
    <property type="entry name" value="CCAAT-binding_factor"/>
</dbReference>
<dbReference type="GO" id="GO:0000447">
    <property type="term" value="P:endonucleolytic cleavage in ITS1 to separate SSU-rRNA from 5.8S rRNA and LSU-rRNA from tricistronic rRNA transcript (SSU-rRNA, 5.8S rRNA, LSU-rRNA)"/>
    <property type="evidence" value="ECO:0007669"/>
    <property type="project" value="EnsemblFungi"/>
</dbReference>
<dbReference type="Proteomes" id="UP000094336">
    <property type="component" value="Unassembled WGS sequence"/>
</dbReference>
<gene>
    <name evidence="4" type="ORF">BABINDRAFT_161154</name>
</gene>
<dbReference type="InterPro" id="IPR027193">
    <property type="entry name" value="Noc4"/>
</dbReference>
<accession>A0A1E3QR35</accession>
<evidence type="ECO:0000256" key="2">
    <source>
        <dbReference type="SAM" id="MobiDB-lite"/>
    </source>
</evidence>
<dbReference type="GO" id="GO:0032040">
    <property type="term" value="C:small-subunit processome"/>
    <property type="evidence" value="ECO:0007669"/>
    <property type="project" value="EnsemblFungi"/>
</dbReference>
<feature type="domain" description="CCAAT-binding factor" evidence="3">
    <location>
        <begin position="352"/>
        <end position="504"/>
    </location>
</feature>
<dbReference type="PANTHER" id="PTHR12455:SF0">
    <property type="entry name" value="NUCLEOLAR COMPLEX PROTEIN 4 HOMOLOG"/>
    <property type="match status" value="1"/>
</dbReference>
<feature type="compositionally biased region" description="Basic and acidic residues" evidence="2">
    <location>
        <begin position="1"/>
        <end position="11"/>
    </location>
</feature>
<reference evidence="5" key="1">
    <citation type="submission" date="2016-05" db="EMBL/GenBank/DDBJ databases">
        <title>Comparative genomics of biotechnologically important yeasts.</title>
        <authorList>
            <consortium name="DOE Joint Genome Institute"/>
            <person name="Riley R."/>
            <person name="Haridas S."/>
            <person name="Wolfe K.H."/>
            <person name="Lopes M.R."/>
            <person name="Hittinger C.T."/>
            <person name="Goker M."/>
            <person name="Salamov A."/>
            <person name="Wisecaver J."/>
            <person name="Long T.M."/>
            <person name="Aerts A.L."/>
            <person name="Barry K."/>
            <person name="Choi C."/>
            <person name="Clum A."/>
            <person name="Coughlan A.Y."/>
            <person name="Deshpande S."/>
            <person name="Douglass A.P."/>
            <person name="Hanson S.J."/>
            <person name="Klenk H.-P."/>
            <person name="Labutti K."/>
            <person name="Lapidus A."/>
            <person name="Lindquist E."/>
            <person name="Lipzen A."/>
            <person name="Meier-Kolthoff J.P."/>
            <person name="Ohm R.A."/>
            <person name="Otillar R.P."/>
            <person name="Pangilinan J."/>
            <person name="Peng Y."/>
            <person name="Rokas A."/>
            <person name="Rosa C.A."/>
            <person name="Scheuner C."/>
            <person name="Sibirny A.A."/>
            <person name="Slot J.C."/>
            <person name="Stielow J.B."/>
            <person name="Sun H."/>
            <person name="Kurtzman C.P."/>
            <person name="Blackwell M."/>
            <person name="Grigoriev I.V."/>
            <person name="Jeffries T.W."/>
        </authorList>
    </citation>
    <scope>NUCLEOTIDE SEQUENCE [LARGE SCALE GENOMIC DNA]</scope>
    <source>
        <strain evidence="5">NRRL Y-12698</strain>
    </source>
</reference>
<dbReference type="STRING" id="984486.A0A1E3QR35"/>
<evidence type="ECO:0000259" key="3">
    <source>
        <dbReference type="Pfam" id="PF03914"/>
    </source>
</evidence>
<dbReference type="OrthoDB" id="10263185at2759"/>
<dbReference type="GO" id="GO:0000472">
    <property type="term" value="P:endonucleolytic cleavage to generate mature 5'-end of SSU-rRNA from (SSU-rRNA, 5.8S rRNA, LSU-rRNA)"/>
    <property type="evidence" value="ECO:0007669"/>
    <property type="project" value="EnsemblFungi"/>
</dbReference>
<evidence type="ECO:0000313" key="5">
    <source>
        <dbReference type="Proteomes" id="UP000094336"/>
    </source>
</evidence>
<dbReference type="GO" id="GO:0000480">
    <property type="term" value="P:endonucleolytic cleavage in 5'-ETS of tricistronic rRNA transcript (SSU-rRNA, 5.8S rRNA, LSU-rRNA)"/>
    <property type="evidence" value="ECO:0007669"/>
    <property type="project" value="EnsemblFungi"/>
</dbReference>
<dbReference type="GO" id="GO:0030692">
    <property type="term" value="C:Noc4p-Nop14p complex"/>
    <property type="evidence" value="ECO:0007669"/>
    <property type="project" value="EnsemblFungi"/>
</dbReference>
<name>A0A1E3QR35_9ASCO</name>
<dbReference type="GO" id="GO:0005829">
    <property type="term" value="C:cytosol"/>
    <property type="evidence" value="ECO:0007669"/>
    <property type="project" value="EnsemblFungi"/>
</dbReference>
<evidence type="ECO:0000313" key="4">
    <source>
        <dbReference type="EMBL" id="ODQ80176.1"/>
    </source>
</evidence>
<dbReference type="GeneID" id="30146526"/>
<keyword evidence="5" id="KW-1185">Reference proteome</keyword>
<dbReference type="AlphaFoldDB" id="A0A1E3QR35"/>
<protein>
    <recommendedName>
        <fullName evidence="3">CCAAT-binding factor domain-containing protein</fullName>
    </recommendedName>
</protein>
<proteinExistence type="inferred from homology"/>
<dbReference type="Pfam" id="PF03914">
    <property type="entry name" value="CBF"/>
    <property type="match status" value="1"/>
</dbReference>
<organism evidence="4 5">
    <name type="scientific">Babjeviella inositovora NRRL Y-12698</name>
    <dbReference type="NCBI Taxonomy" id="984486"/>
    <lineage>
        <taxon>Eukaryota</taxon>
        <taxon>Fungi</taxon>
        <taxon>Dikarya</taxon>
        <taxon>Ascomycota</taxon>
        <taxon>Saccharomycotina</taxon>
        <taxon>Pichiomycetes</taxon>
        <taxon>Serinales incertae sedis</taxon>
        <taxon>Babjeviella</taxon>
    </lineage>
</organism>
<sequence length="572" mass="65706">MAPKRKSDARKAPKAAKKSKIASPAPVDTPRLLSLDEVDALFQDLTTSKLSYNNLVKLLEQYPLIKEELLALEAAGSEEAVEAVETTARHLSLNLFKFFQDKLKTAALMLKSSQKEKEQVLIKWLRAKYDQFKGLVLEFIRSDLGYESSLQIDLLEIYLNLIKLESHHMNPNASDSYFPNLSFNKLCEALLTNENSEILSDGTCNNFIILEFIESFFNKYWDLQFYFMNDLNDSIVSWRAENEATNPEMLQAIYSNFLTIMKSSTMLFQTAKDFDLAELETLTSPPSAVTKSTQYKAQFSKTWLSALNYPLLPSQYKSTLLILHKRIIPFMTQPPQLMDFLTDSYNVGGVVSILSLNSLFELMKKYNLEYPDFYTKLYSLLDQSILHTKYKARFFRLCDVFLSSTHLPNAIICSFVKKLARLSLTASASGVVLVIPFVYNLFKRHPSAMIMVHNTSMDEAALKAYKDPFSLTEADPLKTRANESSLWELETLMQHYHPNIATLAKIFGEPFRKQSYNMEDFLDWSYESLLSAERNKRYKGKVALEFEEFDSLLRAEDVSEEPNTAYLEGWAW</sequence>
<dbReference type="PANTHER" id="PTHR12455">
    <property type="entry name" value="NUCLEOLAR COMPLEX PROTEIN 4"/>
    <property type="match status" value="1"/>
</dbReference>
<dbReference type="EMBL" id="KV454430">
    <property type="protein sequence ID" value="ODQ80176.1"/>
    <property type="molecule type" value="Genomic_DNA"/>
</dbReference>
<evidence type="ECO:0000256" key="1">
    <source>
        <dbReference type="ARBA" id="ARBA00007797"/>
    </source>
</evidence>
<comment type="similarity">
    <text evidence="1">Belongs to the CBF/MAK21 family.</text>
</comment>
<dbReference type="RefSeq" id="XP_018985504.1">
    <property type="nucleotide sequence ID" value="XM_019128673.1"/>
</dbReference>
<feature type="region of interest" description="Disordered" evidence="2">
    <location>
        <begin position="1"/>
        <end position="24"/>
    </location>
</feature>